<reference evidence="3" key="3">
    <citation type="submission" date="2020-05" db="UniProtKB">
        <authorList>
            <consortium name="EnsemblMetazoa"/>
        </authorList>
    </citation>
    <scope>IDENTIFICATION</scope>
    <source>
        <strain evidence="3">Jacobina</strain>
    </source>
</reference>
<evidence type="ECO:0000313" key="3">
    <source>
        <dbReference type="EnsemblMetazoa" id="LLOJ001366-PA"/>
    </source>
</evidence>
<dbReference type="EMBL" id="GITU01002014">
    <property type="protein sequence ID" value="MBC1170717.1"/>
    <property type="molecule type" value="Transcribed_RNA"/>
</dbReference>
<sequence length="126" mass="14878">MICWRKYFFLISFLMILNRSDGAFVQEFIRILIQDNVAGAPIIHQNQEFEFDPDVSMKRRQQFYELHGYKADKLIERLGLGIDGKAAERLVQQRIRDQGRSCAKSWQMTDSWGRWLLTPTLPFGQH</sequence>
<dbReference type="VEuPathDB" id="VectorBase:LLOJ001366"/>
<dbReference type="PANTHER" id="PTHR39951:SF2">
    <property type="entry name" value="IP05660P"/>
    <property type="match status" value="1"/>
</dbReference>
<evidence type="ECO:0000313" key="4">
    <source>
        <dbReference type="Proteomes" id="UP000092461"/>
    </source>
</evidence>
<reference evidence="2" key="2">
    <citation type="journal article" date="2020" name="BMC">
        <title>Leishmania infection induces a limited differential gene expression in the sand fly midgut.</title>
        <authorList>
            <person name="Coutinho-Abreu I.V."/>
            <person name="Serafim T.D."/>
            <person name="Meneses C."/>
            <person name="Kamhawi S."/>
            <person name="Oliveira F."/>
            <person name="Valenzuela J.G."/>
        </authorList>
    </citation>
    <scope>NUCLEOTIDE SEQUENCE</scope>
    <source>
        <strain evidence="2">Jacobina</strain>
        <tissue evidence="2">Midgut</tissue>
    </source>
</reference>
<dbReference type="EMBL" id="AJWK01004860">
    <property type="status" value="NOT_ANNOTATED_CDS"/>
    <property type="molecule type" value="Genomic_DNA"/>
</dbReference>
<protein>
    <submittedName>
        <fullName evidence="2">Putative conserved secreted protein</fullName>
    </submittedName>
</protein>
<feature type="signal peptide" evidence="1">
    <location>
        <begin position="1"/>
        <end position="22"/>
    </location>
</feature>
<dbReference type="PANTHER" id="PTHR39951">
    <property type="entry name" value="FI22632P1"/>
    <property type="match status" value="1"/>
</dbReference>
<organism evidence="3 4">
    <name type="scientific">Lutzomyia longipalpis</name>
    <name type="common">Sand fly</name>
    <dbReference type="NCBI Taxonomy" id="7200"/>
    <lineage>
        <taxon>Eukaryota</taxon>
        <taxon>Metazoa</taxon>
        <taxon>Ecdysozoa</taxon>
        <taxon>Arthropoda</taxon>
        <taxon>Hexapoda</taxon>
        <taxon>Insecta</taxon>
        <taxon>Pterygota</taxon>
        <taxon>Neoptera</taxon>
        <taxon>Endopterygota</taxon>
        <taxon>Diptera</taxon>
        <taxon>Nematocera</taxon>
        <taxon>Psychodoidea</taxon>
        <taxon>Psychodidae</taxon>
        <taxon>Lutzomyia</taxon>
        <taxon>Lutzomyia</taxon>
    </lineage>
</organism>
<evidence type="ECO:0000313" key="2">
    <source>
        <dbReference type="EMBL" id="MBC1170717.1"/>
    </source>
</evidence>
<dbReference type="EnsemblMetazoa" id="LLOJ001366-RA">
    <property type="protein sequence ID" value="LLOJ001366-PA"/>
    <property type="gene ID" value="LLOJ001366"/>
</dbReference>
<evidence type="ECO:0000256" key="1">
    <source>
        <dbReference type="SAM" id="SignalP"/>
    </source>
</evidence>
<dbReference type="AlphaFoldDB" id="A0A1B0CB67"/>
<keyword evidence="4" id="KW-1185">Reference proteome</keyword>
<dbReference type="Proteomes" id="UP000092461">
    <property type="component" value="Unassembled WGS sequence"/>
</dbReference>
<name>A0A1B0CB67_LUTLO</name>
<proteinExistence type="predicted"/>
<feature type="chain" id="PRO_5044555206" evidence="1">
    <location>
        <begin position="23"/>
        <end position="126"/>
    </location>
</feature>
<keyword evidence="1" id="KW-0732">Signal</keyword>
<accession>A0A1B0CB67</accession>
<dbReference type="VEuPathDB" id="VectorBase:LLONM1_008915"/>
<reference evidence="4" key="1">
    <citation type="submission" date="2012-05" db="EMBL/GenBank/DDBJ databases">
        <title>Whole Genome Assembly of Lutzomyia longipalpis.</title>
        <authorList>
            <person name="Richards S."/>
            <person name="Qu C."/>
            <person name="Dillon R."/>
            <person name="Worley K."/>
            <person name="Scherer S."/>
            <person name="Batterton M."/>
            <person name="Taylor A."/>
            <person name="Hawes A."/>
            <person name="Hernandez B."/>
            <person name="Kovar C."/>
            <person name="Mandapat C."/>
            <person name="Pham C."/>
            <person name="Qu C."/>
            <person name="Jing C."/>
            <person name="Bess C."/>
            <person name="Bandaranaike D."/>
            <person name="Ngo D."/>
            <person name="Ongeri F."/>
            <person name="Arias F."/>
            <person name="Lara F."/>
            <person name="Weissenberger G."/>
            <person name="Kamau G."/>
            <person name="Han H."/>
            <person name="Shen H."/>
            <person name="Dinh H."/>
            <person name="Khalil I."/>
            <person name="Jones J."/>
            <person name="Shafer J."/>
            <person name="Jayaseelan J."/>
            <person name="Quiroz J."/>
            <person name="Blankenburg K."/>
            <person name="Nguyen L."/>
            <person name="Jackson L."/>
            <person name="Francisco L."/>
            <person name="Tang L.-Y."/>
            <person name="Pu L.-L."/>
            <person name="Perales L."/>
            <person name="Lorensuhewa L."/>
            <person name="Munidasa M."/>
            <person name="Coyle M."/>
            <person name="Taylor M."/>
            <person name="Puazo M."/>
            <person name="Firestine M."/>
            <person name="Scheel M."/>
            <person name="Javaid M."/>
            <person name="Wang M."/>
            <person name="Li M."/>
            <person name="Tabassum N."/>
            <person name="Saada N."/>
            <person name="Osuji N."/>
            <person name="Aqrawi P."/>
            <person name="Fu Q."/>
            <person name="Thornton R."/>
            <person name="Raj R."/>
            <person name="Goodspeed R."/>
            <person name="Mata R."/>
            <person name="Najjar R."/>
            <person name="Gubbala S."/>
            <person name="Lee S."/>
            <person name="Denson S."/>
            <person name="Patil S."/>
            <person name="Macmil S."/>
            <person name="Qi S."/>
            <person name="Matskevitch T."/>
            <person name="Palculict T."/>
            <person name="Mathew T."/>
            <person name="Vee V."/>
            <person name="Velamala V."/>
            <person name="Korchina V."/>
            <person name="Cai W."/>
            <person name="Liu W."/>
            <person name="Dai W."/>
            <person name="Zou X."/>
            <person name="Zhu Y."/>
            <person name="Zhang Y."/>
            <person name="Wu Y.-Q."/>
            <person name="Xin Y."/>
            <person name="Nazarath L."/>
            <person name="Kovar C."/>
            <person name="Han Y."/>
            <person name="Muzny D."/>
            <person name="Gibbs R."/>
        </authorList>
    </citation>
    <scope>NUCLEOTIDE SEQUENCE [LARGE SCALE GENOMIC DNA]</scope>
    <source>
        <strain evidence="4">Jacobina</strain>
    </source>
</reference>